<keyword evidence="3 5" id="KW-1133">Transmembrane helix</keyword>
<feature type="transmembrane region" description="Helical" evidence="5">
    <location>
        <begin position="43"/>
        <end position="68"/>
    </location>
</feature>
<accession>A0A0P7UC21</accession>
<evidence type="ECO:0000313" key="9">
    <source>
        <dbReference type="Proteomes" id="UP000694397"/>
    </source>
</evidence>
<evidence type="ECO:0000256" key="2">
    <source>
        <dbReference type="ARBA" id="ARBA00022692"/>
    </source>
</evidence>
<dbReference type="Proteomes" id="UP000694397">
    <property type="component" value="Chromosome 19"/>
</dbReference>
<dbReference type="AlphaFoldDB" id="A0A0P7UC21"/>
<dbReference type="PANTHER" id="PTHR28649">
    <property type="entry name" value="PROTEIN REPRIMO-RELATED"/>
    <property type="match status" value="1"/>
</dbReference>
<keyword evidence="2 5" id="KW-0812">Transmembrane</keyword>
<evidence type="ECO:0000313" key="7">
    <source>
        <dbReference type="Ensembl" id="ENSSFOP00015033854.2"/>
    </source>
</evidence>
<evidence type="ECO:0000313" key="8">
    <source>
        <dbReference type="Proteomes" id="UP000034805"/>
    </source>
</evidence>
<dbReference type="STRING" id="113540.ENSSFOP00015033854"/>
<dbReference type="EMBL" id="JARO02016212">
    <property type="protein sequence ID" value="KPP57523.1"/>
    <property type="molecule type" value="Genomic_DNA"/>
</dbReference>
<dbReference type="OrthoDB" id="9828700at2759"/>
<evidence type="ECO:0000256" key="3">
    <source>
        <dbReference type="ARBA" id="ARBA00022989"/>
    </source>
</evidence>
<dbReference type="KEGG" id="sfm:108939250"/>
<organism evidence="6 8">
    <name type="scientific">Scleropages formosus</name>
    <name type="common">Asian bonytongue</name>
    <name type="synonym">Osteoglossum formosum</name>
    <dbReference type="NCBI Taxonomy" id="113540"/>
    <lineage>
        <taxon>Eukaryota</taxon>
        <taxon>Metazoa</taxon>
        <taxon>Chordata</taxon>
        <taxon>Craniata</taxon>
        <taxon>Vertebrata</taxon>
        <taxon>Euteleostomi</taxon>
        <taxon>Actinopterygii</taxon>
        <taxon>Neopterygii</taxon>
        <taxon>Teleostei</taxon>
        <taxon>Osteoglossocephala</taxon>
        <taxon>Osteoglossomorpha</taxon>
        <taxon>Osteoglossiformes</taxon>
        <taxon>Osteoglossidae</taxon>
        <taxon>Scleropages</taxon>
    </lineage>
</organism>
<evidence type="ECO:0000313" key="6">
    <source>
        <dbReference type="EMBL" id="KPP57523.1"/>
    </source>
</evidence>
<dbReference type="InterPro" id="IPR043383">
    <property type="entry name" value="Reprimo_fam"/>
</dbReference>
<dbReference type="GeneTree" id="ENSGT00950000185385"/>
<dbReference type="GO" id="GO:0016020">
    <property type="term" value="C:membrane"/>
    <property type="evidence" value="ECO:0007669"/>
    <property type="project" value="UniProtKB-SubCell"/>
</dbReference>
<name>A0A0P7UC21_SCLFO</name>
<sequence length="95" mass="10157">MALLNRTLAEVAMEAAARCCNSSTDGSLQADQGFQGEPRTAGALQIAVLCVLCLTVIFGIFCLGCNLLMRSESMISLLVEERRPSKETEIAMVSS</sequence>
<evidence type="ECO:0000256" key="1">
    <source>
        <dbReference type="ARBA" id="ARBA00004167"/>
    </source>
</evidence>
<evidence type="ECO:0000256" key="5">
    <source>
        <dbReference type="SAM" id="Phobius"/>
    </source>
</evidence>
<dbReference type="GeneID" id="108939250"/>
<reference evidence="7 9" key="2">
    <citation type="submission" date="2019-04" db="EMBL/GenBank/DDBJ databases">
        <authorList>
            <consortium name="Wellcome Sanger Institute Data Sharing"/>
        </authorList>
    </citation>
    <scope>NUCLEOTIDE SEQUENCE [LARGE SCALE GENOMIC DNA]</scope>
</reference>
<reference evidence="7" key="3">
    <citation type="submission" date="2025-05" db="UniProtKB">
        <authorList>
            <consortium name="Ensembl"/>
        </authorList>
    </citation>
    <scope>IDENTIFICATION</scope>
</reference>
<dbReference type="Proteomes" id="UP000034805">
    <property type="component" value="Unassembled WGS sequence"/>
</dbReference>
<keyword evidence="4 5" id="KW-0472">Membrane</keyword>
<dbReference type="RefSeq" id="XP_018615931.1">
    <property type="nucleotide sequence ID" value="XM_018760415.2"/>
</dbReference>
<dbReference type="PANTHER" id="PTHR28649:SF5">
    <property type="entry name" value="REPRIMO, TP53-DEPENDENT G2 ARREST MEDIATOR HOMOLOG 3"/>
    <property type="match status" value="1"/>
</dbReference>
<comment type="subcellular location">
    <subcellularLocation>
        <location evidence="1">Membrane</location>
        <topology evidence="1">Single-pass membrane protein</topology>
    </subcellularLocation>
</comment>
<protein>
    <submittedName>
        <fullName evidence="7">Protein reprimo-like</fullName>
    </submittedName>
</protein>
<proteinExistence type="predicted"/>
<gene>
    <name evidence="7" type="primary">rprm3</name>
    <name evidence="6" type="ORF">Z043_124743</name>
</gene>
<reference evidence="6 8" key="1">
    <citation type="submission" date="2015-08" db="EMBL/GenBank/DDBJ databases">
        <title>The genome of the Asian arowana (Scleropages formosus).</title>
        <authorList>
            <person name="Tan M.H."/>
            <person name="Gan H.M."/>
            <person name="Croft L.J."/>
            <person name="Austin C.M."/>
        </authorList>
    </citation>
    <scope>NUCLEOTIDE SEQUENCE [LARGE SCALE GENOMIC DNA]</scope>
    <source>
        <strain evidence="6">Aro1</strain>
    </source>
</reference>
<dbReference type="Ensembl" id="ENSSFOT00015034232.2">
    <property type="protein sequence ID" value="ENSSFOP00015033854.2"/>
    <property type="gene ID" value="ENSSFOG00015021607.2"/>
</dbReference>
<keyword evidence="9" id="KW-1185">Reference proteome</keyword>
<evidence type="ECO:0000256" key="4">
    <source>
        <dbReference type="ARBA" id="ARBA00023136"/>
    </source>
</evidence>
<dbReference type="CTD" id="436699"/>